<evidence type="ECO:0000313" key="11">
    <source>
        <dbReference type="Proteomes" id="UP000078532"/>
    </source>
</evidence>
<name>A0A1B7LJH9_9FIRM</name>
<dbReference type="CDD" id="cd05388">
    <property type="entry name" value="CobB_N"/>
    <property type="match status" value="1"/>
</dbReference>
<feature type="domain" description="CobB/CobQ-like glutamine amidotransferase" evidence="9">
    <location>
        <begin position="253"/>
        <end position="441"/>
    </location>
</feature>
<dbReference type="PANTHER" id="PTHR43873">
    <property type="entry name" value="COBYRINATE A,C-DIAMIDE SYNTHASE"/>
    <property type="match status" value="1"/>
</dbReference>
<dbReference type="InterPro" id="IPR004484">
    <property type="entry name" value="CbiA/CobB_synth"/>
</dbReference>
<comment type="domain">
    <text evidence="7">Comprises of two domains. The C-terminal domain contains the binding site for glutamine and catalyzes the hydrolysis of this substrate to glutamate and ammonia. The N-terminal domain is anticipated to bind ATP and cobyrinate and catalyzes the ultimate synthesis of the diamide product. The ammonia produced via the glutaminase domain is probably translocated to the adjacent domain via a molecular tunnel, where it reacts with an activated intermediate.</text>
</comment>
<dbReference type="Proteomes" id="UP000078532">
    <property type="component" value="Unassembled WGS sequence"/>
</dbReference>
<dbReference type="STRING" id="1838280.A6M21_02480"/>
<dbReference type="GO" id="GO:0042242">
    <property type="term" value="F:cobyrinic acid a,c-diamide synthase activity"/>
    <property type="evidence" value="ECO:0007669"/>
    <property type="project" value="UniProtKB-UniRule"/>
</dbReference>
<reference evidence="10 11" key="1">
    <citation type="submission" date="2016-04" db="EMBL/GenBank/DDBJ databases">
        <authorList>
            <person name="Evans L.H."/>
            <person name="Alamgir A."/>
            <person name="Owens N."/>
            <person name="Weber N.D."/>
            <person name="Virtaneva K."/>
            <person name="Barbian K."/>
            <person name="Babar A."/>
            <person name="Rosenke K."/>
        </authorList>
    </citation>
    <scope>NUCLEOTIDE SEQUENCE [LARGE SCALE GENOMIC DNA]</scope>
    <source>
        <strain evidence="10 11">LMa1</strain>
    </source>
</reference>
<feature type="domain" description="CobQ/CobB/MinD/ParA nucleotide binding" evidence="8">
    <location>
        <begin position="7"/>
        <end position="192"/>
    </location>
</feature>
<dbReference type="GO" id="GO:0009236">
    <property type="term" value="P:cobalamin biosynthetic process"/>
    <property type="evidence" value="ECO:0007669"/>
    <property type="project" value="UniProtKB-UniRule"/>
</dbReference>
<comment type="function">
    <text evidence="7">Catalyzes the ATP-dependent amidation of the two carboxylate groups at positions a and c of cobyrinate, using either L-glutamine or ammonia as the nitrogen source.</text>
</comment>
<keyword evidence="11" id="KW-1185">Reference proteome</keyword>
<evidence type="ECO:0000256" key="7">
    <source>
        <dbReference type="HAMAP-Rule" id="MF_00027"/>
    </source>
</evidence>
<evidence type="ECO:0000256" key="3">
    <source>
        <dbReference type="ARBA" id="ARBA00022741"/>
    </source>
</evidence>
<evidence type="ECO:0000259" key="8">
    <source>
        <dbReference type="Pfam" id="PF01656"/>
    </source>
</evidence>
<evidence type="ECO:0000259" key="9">
    <source>
        <dbReference type="Pfam" id="PF07685"/>
    </source>
</evidence>
<dbReference type="InterPro" id="IPR002586">
    <property type="entry name" value="CobQ/CobB/MinD/ParA_Nub-bd_dom"/>
</dbReference>
<dbReference type="Pfam" id="PF01656">
    <property type="entry name" value="CbiA"/>
    <property type="match status" value="1"/>
</dbReference>
<evidence type="ECO:0000256" key="2">
    <source>
        <dbReference type="ARBA" id="ARBA00022598"/>
    </source>
</evidence>
<keyword evidence="5 7" id="KW-0460">Magnesium</keyword>
<keyword evidence="3 7" id="KW-0547">Nucleotide-binding</keyword>
<dbReference type="RefSeq" id="WP_066666085.1">
    <property type="nucleotide sequence ID" value="NZ_LYVF01000009.1"/>
</dbReference>
<keyword evidence="4 7" id="KW-0067">ATP-binding</keyword>
<comment type="pathway">
    <text evidence="7">Cofactor biosynthesis; adenosylcobalamin biosynthesis; cob(II)yrinate a,c-diamide from sirohydrochlorin (anaerobic route): step 10/10.</text>
</comment>
<comment type="caution">
    <text evidence="10">The sequence shown here is derived from an EMBL/GenBank/DDBJ whole genome shotgun (WGS) entry which is preliminary data.</text>
</comment>
<dbReference type="InterPro" id="IPR029062">
    <property type="entry name" value="Class_I_gatase-like"/>
</dbReference>
<dbReference type="EMBL" id="LYVF01000009">
    <property type="protein sequence ID" value="OAT86706.1"/>
    <property type="molecule type" value="Genomic_DNA"/>
</dbReference>
<dbReference type="NCBIfam" id="NF002204">
    <property type="entry name" value="PRK01077.1"/>
    <property type="match status" value="1"/>
</dbReference>
<sequence>MPDIPRILIAGTHSGVGKTTLATALMAAFTRAGYRVQPYKVGPDYIDPGYHTAATGRVSRNLDAWFLGPDGIREVFCRAASGAGICIIEGVMGLYDGRGATSEGSSAAVAKILQAPVVLVLDARSMARSAAAVALGFRTLDPAVPLAGVILNRVGSPRHFAILKEVIEGEAGLPVLGWVGRHAEISLPERHLGLLPTAEKGGLRAHLEKMTAALGEGVDLHRLMRVARQAPSLPEIEPRIFPATPRPPRVRLGLARDAAFNFYYQDGLDLLVALGAELVPVSPLSGGGLPADLDGFYIGGGFPEMFLPQLAENENFKQELVRAFSRGMPVYAECGGLMYLTRSISDFEGREYPMAGLLPGRCRMQRRRAALGYVQATVLTDNILATAGAGLKGHEFHYSILEEMPFPRAYTLRKAGEDTGRPDGYVLGNLLAAYLHLHFAACPAAAAALVERCARFRAKREGAR</sequence>
<dbReference type="OrthoDB" id="9764035at2"/>
<evidence type="ECO:0000256" key="6">
    <source>
        <dbReference type="ARBA" id="ARBA00022962"/>
    </source>
</evidence>
<dbReference type="Gene3D" id="3.40.50.300">
    <property type="entry name" value="P-loop containing nucleotide triphosphate hydrolases"/>
    <property type="match status" value="2"/>
</dbReference>
<dbReference type="Pfam" id="PF07685">
    <property type="entry name" value="GATase_3"/>
    <property type="match status" value="1"/>
</dbReference>
<dbReference type="SUPFAM" id="SSF52540">
    <property type="entry name" value="P-loop containing nucleoside triphosphate hydrolases"/>
    <property type="match status" value="1"/>
</dbReference>
<dbReference type="PROSITE" id="PS51274">
    <property type="entry name" value="GATASE_COBBQ"/>
    <property type="match status" value="1"/>
</dbReference>
<comment type="catalytic activity">
    <reaction evidence="7">
        <text>cob(II)yrinate + 2 L-glutamine + 2 ATP + 2 H2O = cob(II)yrinate a,c diamide + 2 L-glutamate + 2 ADP + 2 phosphate + 2 H(+)</text>
        <dbReference type="Rhea" id="RHEA:26289"/>
        <dbReference type="ChEBI" id="CHEBI:15377"/>
        <dbReference type="ChEBI" id="CHEBI:15378"/>
        <dbReference type="ChEBI" id="CHEBI:29985"/>
        <dbReference type="ChEBI" id="CHEBI:30616"/>
        <dbReference type="ChEBI" id="CHEBI:43474"/>
        <dbReference type="ChEBI" id="CHEBI:58359"/>
        <dbReference type="ChEBI" id="CHEBI:58537"/>
        <dbReference type="ChEBI" id="CHEBI:58894"/>
        <dbReference type="ChEBI" id="CHEBI:456216"/>
        <dbReference type="EC" id="6.3.5.11"/>
    </reaction>
</comment>
<evidence type="ECO:0000256" key="4">
    <source>
        <dbReference type="ARBA" id="ARBA00022840"/>
    </source>
</evidence>
<dbReference type="AlphaFoldDB" id="A0A1B7LJH9"/>
<dbReference type="Gene3D" id="3.40.50.880">
    <property type="match status" value="1"/>
</dbReference>
<protein>
    <recommendedName>
        <fullName evidence="7">Cobyrinate a,c-diamide synthase</fullName>
        <ecNumber evidence="7">6.3.5.11</ecNumber>
    </recommendedName>
    <alternativeName>
        <fullName evidence="7">Cobyrinic acid a,c-diamide synthetase</fullName>
    </alternativeName>
</protein>
<dbReference type="CDD" id="cd03130">
    <property type="entry name" value="GATase1_CobB"/>
    <property type="match status" value="1"/>
</dbReference>
<feature type="site" description="Increases nucleophilicity of active site Cys" evidence="7">
    <location>
        <position position="436"/>
    </location>
</feature>
<keyword evidence="2 7" id="KW-0436">Ligase</keyword>
<keyword evidence="6 7" id="KW-0315">Glutamine amidotransferase</keyword>
<dbReference type="GO" id="GO:0005524">
    <property type="term" value="F:ATP binding"/>
    <property type="evidence" value="ECO:0007669"/>
    <property type="project" value="UniProtKB-UniRule"/>
</dbReference>
<evidence type="ECO:0000256" key="1">
    <source>
        <dbReference type="ARBA" id="ARBA00001946"/>
    </source>
</evidence>
<dbReference type="InterPro" id="IPR027417">
    <property type="entry name" value="P-loop_NTPase"/>
</dbReference>
<dbReference type="EC" id="6.3.5.11" evidence="7"/>
<comment type="miscellaneous">
    <text evidence="7">The a and c carboxylates of cobyrinate are activated for nucleophilic attack via formation of a phosphorylated intermediate by ATP. CbiA catalyzes first the amidation of the c-carboxylate, and then that of the a-carboxylate.</text>
</comment>
<organism evidence="10 11">
    <name type="scientific">Desulfotomaculum copahuensis</name>
    <dbReference type="NCBI Taxonomy" id="1838280"/>
    <lineage>
        <taxon>Bacteria</taxon>
        <taxon>Bacillati</taxon>
        <taxon>Bacillota</taxon>
        <taxon>Clostridia</taxon>
        <taxon>Eubacteriales</taxon>
        <taxon>Desulfotomaculaceae</taxon>
        <taxon>Desulfotomaculum</taxon>
    </lineage>
</organism>
<dbReference type="SUPFAM" id="SSF52317">
    <property type="entry name" value="Class I glutamine amidotransferase-like"/>
    <property type="match status" value="1"/>
</dbReference>
<dbReference type="UniPathway" id="UPA00148">
    <property type="reaction ID" value="UER00231"/>
</dbReference>
<dbReference type="PANTHER" id="PTHR43873:SF1">
    <property type="entry name" value="COBYRINATE A,C-DIAMIDE SYNTHASE"/>
    <property type="match status" value="1"/>
</dbReference>
<proteinExistence type="inferred from homology"/>
<keyword evidence="7" id="KW-0169">Cobalamin biosynthesis</keyword>
<comment type="cofactor">
    <cofactor evidence="1 7">
        <name>Mg(2+)</name>
        <dbReference type="ChEBI" id="CHEBI:18420"/>
    </cofactor>
</comment>
<dbReference type="HAMAP" id="MF_00027">
    <property type="entry name" value="CobB_CbiA"/>
    <property type="match status" value="1"/>
</dbReference>
<evidence type="ECO:0000313" key="10">
    <source>
        <dbReference type="EMBL" id="OAT86706.1"/>
    </source>
</evidence>
<comment type="similarity">
    <text evidence="7">Belongs to the CobB/CbiA family.</text>
</comment>
<dbReference type="NCBIfam" id="TIGR00379">
    <property type="entry name" value="cobB"/>
    <property type="match status" value="1"/>
</dbReference>
<accession>A0A1B7LJH9</accession>
<feature type="active site" description="Nucleophile" evidence="7">
    <location>
        <position position="334"/>
    </location>
</feature>
<dbReference type="InterPro" id="IPR011698">
    <property type="entry name" value="GATase_3"/>
</dbReference>
<gene>
    <name evidence="7" type="primary">cbiA</name>
    <name evidence="10" type="ORF">A6M21_02480</name>
</gene>
<evidence type="ECO:0000256" key="5">
    <source>
        <dbReference type="ARBA" id="ARBA00022842"/>
    </source>
</evidence>